<proteinExistence type="predicted"/>
<keyword evidence="2" id="KW-1133">Transmembrane helix</keyword>
<keyword evidence="4" id="KW-1185">Reference proteome</keyword>
<dbReference type="OrthoDB" id="1924787at2759"/>
<evidence type="ECO:0000256" key="1">
    <source>
        <dbReference type="SAM" id="MobiDB-lite"/>
    </source>
</evidence>
<evidence type="ECO:0000313" key="3">
    <source>
        <dbReference type="EMBL" id="CAE7861665.1"/>
    </source>
</evidence>
<dbReference type="AlphaFoldDB" id="A0A813AD11"/>
<dbReference type="Proteomes" id="UP000601435">
    <property type="component" value="Unassembled WGS sequence"/>
</dbReference>
<comment type="caution">
    <text evidence="3">The sequence shown here is derived from an EMBL/GenBank/DDBJ whole genome shotgun (WGS) entry which is preliminary data.</text>
</comment>
<evidence type="ECO:0008006" key="5">
    <source>
        <dbReference type="Google" id="ProtNLM"/>
    </source>
</evidence>
<gene>
    <name evidence="3" type="ORF">SNEC2469_LOCUS27312</name>
</gene>
<reference evidence="3" key="1">
    <citation type="submission" date="2021-02" db="EMBL/GenBank/DDBJ databases">
        <authorList>
            <person name="Dougan E. K."/>
            <person name="Rhodes N."/>
            <person name="Thang M."/>
            <person name="Chan C."/>
        </authorList>
    </citation>
    <scope>NUCLEOTIDE SEQUENCE</scope>
</reference>
<protein>
    <recommendedName>
        <fullName evidence="5">Exostosin GT47 domain-containing protein</fullName>
    </recommendedName>
</protein>
<name>A0A813AD11_9DINO</name>
<dbReference type="EMBL" id="CAJNJA010057297">
    <property type="protein sequence ID" value="CAE7861665.1"/>
    <property type="molecule type" value="Genomic_DNA"/>
</dbReference>
<evidence type="ECO:0000313" key="4">
    <source>
        <dbReference type="Proteomes" id="UP000601435"/>
    </source>
</evidence>
<keyword evidence="2" id="KW-0812">Transmembrane</keyword>
<feature type="transmembrane region" description="Helical" evidence="2">
    <location>
        <begin position="566"/>
        <end position="585"/>
    </location>
</feature>
<sequence>MFRGDPFATGVHLGDLIRSEKYDYVYQEELAKAPDKGHIVPGDGGNTGFFYSTPRHNKKVVAFFAAVVAEVDRQREESYRKHGERLGADQPIFWQVVQLLRSTGGKVGPGGFKCVKLCQQNPTCQAPLEDTLQYCSMNAFMHPTGWEEPPPERVTYHANYAANNDKIAKLEKAGLWGAWSEKAGRCHAANPSTSQLASSPSPPRSAPDMSPALDCLRRTTPSLQELQYPSDAESHFQEIRQALGQWFDFAAKKFMADMKNPYHCGEGYCGPWIENRWISHFLEGWDKRQAGMQLSDMFGPYIPIFMTYVDLWVANVFEYEAMIAKLKEVVRPSVAYITVVQHDTGMVSSRDKIVNLMKEIPNVLVLSAGGYGHVPIPLFKQPEELLGKRFFKSMASRELLTSYMGSDTNAPKDMRKKMIKLVNKEAELMGVKVKTGFSSADEWHQTAGNSKVSLCPRGYGRTAFHLFEILQLGLIPIHVYLDIPWIPYADLYTGIGFSTDVKGLPHVMKTVQGMSAETLESMEAKIRSLRSSHFTDEGLLTQISHQPQLGAFADAFLCITVALGRIFLAVAMAGALFGVFCGLGYKQPLSDAESPYGLLDDIRFLSSFGLGVGICCWADSGKALSPQQCIASQIGFMLSGHLQPVCVAVSCRTEWRRCLREDSLLEIGISSETFACLMLEKWRGFVRDPLFLRGMQDDLGDRTHVSGNSDDGRFAHHVVFRRAQTTNCEEALRAARAMEAVRLEDASKPVTQHFRGFLGSGSCRSLRQRQRFYFEAFNQAIRA</sequence>
<keyword evidence="2" id="KW-0472">Membrane</keyword>
<feature type="region of interest" description="Disordered" evidence="1">
    <location>
        <begin position="189"/>
        <end position="210"/>
    </location>
</feature>
<accession>A0A813AD11</accession>
<organism evidence="3 4">
    <name type="scientific">Symbiodinium necroappetens</name>
    <dbReference type="NCBI Taxonomy" id="1628268"/>
    <lineage>
        <taxon>Eukaryota</taxon>
        <taxon>Sar</taxon>
        <taxon>Alveolata</taxon>
        <taxon>Dinophyceae</taxon>
        <taxon>Suessiales</taxon>
        <taxon>Symbiodiniaceae</taxon>
        <taxon>Symbiodinium</taxon>
    </lineage>
</organism>
<evidence type="ECO:0000256" key="2">
    <source>
        <dbReference type="SAM" id="Phobius"/>
    </source>
</evidence>